<organism evidence="1 2">
    <name type="scientific">Streptomyces celluloflavus</name>
    <dbReference type="NCBI Taxonomy" id="58344"/>
    <lineage>
        <taxon>Bacteria</taxon>
        <taxon>Bacillati</taxon>
        <taxon>Actinomycetota</taxon>
        <taxon>Actinomycetes</taxon>
        <taxon>Kitasatosporales</taxon>
        <taxon>Streptomycetaceae</taxon>
        <taxon>Streptomyces</taxon>
    </lineage>
</organism>
<dbReference type="EMBL" id="JBIRGH010000003">
    <property type="protein sequence ID" value="MFH8584109.1"/>
    <property type="molecule type" value="Genomic_DNA"/>
</dbReference>
<reference evidence="1 2" key="1">
    <citation type="submission" date="2024-10" db="EMBL/GenBank/DDBJ databases">
        <title>The Natural Products Discovery Center: Release of the First 8490 Sequenced Strains for Exploring Actinobacteria Biosynthetic Diversity.</title>
        <authorList>
            <person name="Kalkreuter E."/>
            <person name="Kautsar S.A."/>
            <person name="Yang D."/>
            <person name="Bader C.D."/>
            <person name="Teijaro C.N."/>
            <person name="Fluegel L."/>
            <person name="Davis C.M."/>
            <person name="Simpson J.R."/>
            <person name="Lauterbach L."/>
            <person name="Steele A.D."/>
            <person name="Gui C."/>
            <person name="Meng S."/>
            <person name="Li G."/>
            <person name="Viehrig K."/>
            <person name="Ye F."/>
            <person name="Su P."/>
            <person name="Kiefer A.F."/>
            <person name="Nichols A."/>
            <person name="Cepeda A.J."/>
            <person name="Yan W."/>
            <person name="Fan B."/>
            <person name="Jiang Y."/>
            <person name="Adhikari A."/>
            <person name="Zheng C.-J."/>
            <person name="Schuster L."/>
            <person name="Cowan T.M."/>
            <person name="Smanski M.J."/>
            <person name="Chevrette M.G."/>
            <person name="De Carvalho L.P.S."/>
            <person name="Shen B."/>
        </authorList>
    </citation>
    <scope>NUCLEOTIDE SEQUENCE [LARGE SCALE GENOMIC DNA]</scope>
    <source>
        <strain evidence="1 2">NPDC018013</strain>
    </source>
</reference>
<gene>
    <name evidence="1" type="ORF">ACH4GP_06895</name>
</gene>
<name>A0ABW7RAS9_9ACTN</name>
<comment type="caution">
    <text evidence="1">The sequence shown here is derived from an EMBL/GenBank/DDBJ whole genome shotgun (WGS) entry which is preliminary data.</text>
</comment>
<dbReference type="Proteomes" id="UP001610990">
    <property type="component" value="Unassembled WGS sequence"/>
</dbReference>
<evidence type="ECO:0000313" key="2">
    <source>
        <dbReference type="Proteomes" id="UP001610990"/>
    </source>
</evidence>
<proteinExistence type="predicted"/>
<evidence type="ECO:0000313" key="1">
    <source>
        <dbReference type="EMBL" id="MFH8584109.1"/>
    </source>
</evidence>
<protein>
    <submittedName>
        <fullName evidence="1">Uncharacterized protein</fullName>
    </submittedName>
</protein>
<keyword evidence="2" id="KW-1185">Reference proteome</keyword>
<sequence>MLVYVPGASRQLGLPTRRAWSELVARNGEAVLLLGLDPLPQSAGAAEFDAYPDTVLAADRMLFGRARTH</sequence>
<accession>A0ABW7RAS9</accession>
<dbReference type="RefSeq" id="WP_367432024.1">
    <property type="nucleotide sequence ID" value="NZ_CP108413.1"/>
</dbReference>